<evidence type="ECO:0000256" key="1">
    <source>
        <dbReference type="SAM" id="Phobius"/>
    </source>
</evidence>
<feature type="transmembrane region" description="Helical" evidence="1">
    <location>
        <begin position="39"/>
        <end position="58"/>
    </location>
</feature>
<dbReference type="InParanoid" id="A7RU90"/>
<feature type="transmembrane region" description="Helical" evidence="1">
    <location>
        <begin position="78"/>
        <end position="97"/>
    </location>
</feature>
<protein>
    <submittedName>
        <fullName evidence="2">Uncharacterized protein</fullName>
    </submittedName>
</protein>
<dbReference type="Proteomes" id="UP000001593">
    <property type="component" value="Unassembled WGS sequence"/>
</dbReference>
<keyword evidence="1" id="KW-0812">Transmembrane</keyword>
<dbReference type="OrthoDB" id="5973779at2759"/>
<gene>
    <name evidence="2" type="ORF">NEMVEDRAFT_v1g232269</name>
</gene>
<dbReference type="HOGENOM" id="CLU_1002213_0_0_1"/>
<organism evidence="2 3">
    <name type="scientific">Nematostella vectensis</name>
    <name type="common">Starlet sea anemone</name>
    <dbReference type="NCBI Taxonomy" id="45351"/>
    <lineage>
        <taxon>Eukaryota</taxon>
        <taxon>Metazoa</taxon>
        <taxon>Cnidaria</taxon>
        <taxon>Anthozoa</taxon>
        <taxon>Hexacorallia</taxon>
        <taxon>Actiniaria</taxon>
        <taxon>Edwardsiidae</taxon>
        <taxon>Nematostella</taxon>
    </lineage>
</organism>
<reference evidence="2 3" key="1">
    <citation type="journal article" date="2007" name="Science">
        <title>Sea anemone genome reveals ancestral eumetazoan gene repertoire and genomic organization.</title>
        <authorList>
            <person name="Putnam N.H."/>
            <person name="Srivastava M."/>
            <person name="Hellsten U."/>
            <person name="Dirks B."/>
            <person name="Chapman J."/>
            <person name="Salamov A."/>
            <person name="Terry A."/>
            <person name="Shapiro H."/>
            <person name="Lindquist E."/>
            <person name="Kapitonov V.V."/>
            <person name="Jurka J."/>
            <person name="Genikhovich G."/>
            <person name="Grigoriev I.V."/>
            <person name="Lucas S.M."/>
            <person name="Steele R.E."/>
            <person name="Finnerty J.R."/>
            <person name="Technau U."/>
            <person name="Martindale M.Q."/>
            <person name="Rokhsar D.S."/>
        </authorList>
    </citation>
    <scope>NUCLEOTIDE SEQUENCE [LARGE SCALE GENOMIC DNA]</scope>
    <source>
        <strain evidence="3">CH2 X CH6</strain>
    </source>
</reference>
<name>A7RU90_NEMVE</name>
<evidence type="ECO:0000313" key="2">
    <source>
        <dbReference type="EMBL" id="EDO45039.1"/>
    </source>
</evidence>
<dbReference type="OMA" id="HIPIWIT"/>
<evidence type="ECO:0000313" key="3">
    <source>
        <dbReference type="Proteomes" id="UP000001593"/>
    </source>
</evidence>
<dbReference type="KEGG" id="nve:5517005"/>
<dbReference type="AlphaFoldDB" id="A7RU90"/>
<proteinExistence type="predicted"/>
<keyword evidence="3" id="KW-1185">Reference proteome</keyword>
<keyword evidence="1" id="KW-1133">Transmembrane helix</keyword>
<dbReference type="EMBL" id="DS469539">
    <property type="protein sequence ID" value="EDO45039.1"/>
    <property type="molecule type" value="Genomic_DNA"/>
</dbReference>
<accession>A7RU90</accession>
<keyword evidence="1" id="KW-0472">Membrane</keyword>
<sequence length="278" mass="32246">MSSFLQKLVILLLLGLLLSAIILVERGLFGIYSVSSESFTIVAIIASPPLLYIITTYLKSSKGCGDAASPWRQKRNLIGVAFVTICSLAMCVFYLSWRGLWCTYHKQHHRKLCQAACDIQKTLTIKHIPIWITLGDLLASHRNRTMPFAWEHDLDFCVSRDNFQTDFTSEVHRGVFRTFATWIKPNHVYFEPLRIRQRHAEGLLIDVWECDPQFYGATPEEIRNGLNGSFIMVPYCGCMFAAPKVEHRDRIFRKFYGENYHVQKFAHHSWQCKIWVDH</sequence>